<evidence type="ECO:0008006" key="5">
    <source>
        <dbReference type="Google" id="ProtNLM"/>
    </source>
</evidence>
<reference evidence="3" key="1">
    <citation type="submission" date="2023-10" db="EMBL/GenBank/DDBJ databases">
        <title>Genome assembly of Pristionchus species.</title>
        <authorList>
            <person name="Yoshida K."/>
            <person name="Sommer R.J."/>
        </authorList>
    </citation>
    <scope>NUCLEOTIDE SEQUENCE</scope>
    <source>
        <strain evidence="3">RS5133</strain>
    </source>
</reference>
<dbReference type="GO" id="GO:0016020">
    <property type="term" value="C:membrane"/>
    <property type="evidence" value="ECO:0007669"/>
    <property type="project" value="InterPro"/>
</dbReference>
<organism evidence="3 4">
    <name type="scientific">Pristionchus fissidentatus</name>
    <dbReference type="NCBI Taxonomy" id="1538716"/>
    <lineage>
        <taxon>Eukaryota</taxon>
        <taxon>Metazoa</taxon>
        <taxon>Ecdysozoa</taxon>
        <taxon>Nematoda</taxon>
        <taxon>Chromadorea</taxon>
        <taxon>Rhabditida</taxon>
        <taxon>Rhabditina</taxon>
        <taxon>Diplogasteromorpha</taxon>
        <taxon>Diplogasteroidea</taxon>
        <taxon>Neodiplogasteridae</taxon>
        <taxon>Pristionchus</taxon>
    </lineage>
</organism>
<evidence type="ECO:0000313" key="3">
    <source>
        <dbReference type="EMBL" id="GMT23418.1"/>
    </source>
</evidence>
<keyword evidence="2" id="KW-1133">Transmembrane helix</keyword>
<dbReference type="EMBL" id="BTSY01000004">
    <property type="protein sequence ID" value="GMT23418.1"/>
    <property type="molecule type" value="Genomic_DNA"/>
</dbReference>
<evidence type="ECO:0000256" key="2">
    <source>
        <dbReference type="SAM" id="Phobius"/>
    </source>
</evidence>
<comment type="caution">
    <text evidence="3">The sequence shown here is derived from an EMBL/GenBank/DDBJ whole genome shotgun (WGS) entry which is preliminary data.</text>
</comment>
<evidence type="ECO:0000313" key="4">
    <source>
        <dbReference type="Proteomes" id="UP001432322"/>
    </source>
</evidence>
<feature type="non-terminal residue" evidence="3">
    <location>
        <position position="1"/>
    </location>
</feature>
<dbReference type="InterPro" id="IPR004151">
    <property type="entry name" value="7TM_GPCR_serpentine_rcpt_Sre"/>
</dbReference>
<feature type="non-terminal residue" evidence="3">
    <location>
        <position position="101"/>
    </location>
</feature>
<accession>A0AAV5VVF9</accession>
<feature type="transmembrane region" description="Helical" evidence="2">
    <location>
        <begin position="22"/>
        <end position="44"/>
    </location>
</feature>
<comment type="similarity">
    <text evidence="1">Belongs to the nematode receptor-like protein sre family.</text>
</comment>
<gene>
    <name evidence="3" type="ORF">PFISCL1PPCAC_14715</name>
</gene>
<dbReference type="PANTHER" id="PTHR47521">
    <property type="entry name" value="SERPENTINE RECEPTOR, CLASS E (EPSILON)-RELATED"/>
    <property type="match status" value="1"/>
</dbReference>
<dbReference type="InterPro" id="IPR052860">
    <property type="entry name" value="NRL-GPCR1"/>
</dbReference>
<dbReference type="PANTHER" id="PTHR47521:SF7">
    <property type="entry name" value="SERPENTINE RECEPTOR CLASS EPSILON-6"/>
    <property type="match status" value="1"/>
</dbReference>
<evidence type="ECO:0000256" key="1">
    <source>
        <dbReference type="ARBA" id="ARBA00006803"/>
    </source>
</evidence>
<keyword evidence="4" id="KW-1185">Reference proteome</keyword>
<proteinExistence type="inferred from homology"/>
<name>A0AAV5VVF9_9BILA</name>
<dbReference type="GO" id="GO:0007606">
    <property type="term" value="P:sensory perception of chemical stimulus"/>
    <property type="evidence" value="ECO:0007669"/>
    <property type="project" value="InterPro"/>
</dbReference>
<feature type="transmembrane region" description="Helical" evidence="2">
    <location>
        <begin position="78"/>
        <end position="99"/>
    </location>
</feature>
<keyword evidence="2" id="KW-0812">Transmembrane</keyword>
<dbReference type="Pfam" id="PF03125">
    <property type="entry name" value="Sre"/>
    <property type="match status" value="1"/>
</dbReference>
<dbReference type="AlphaFoldDB" id="A0AAV5VVF9"/>
<sequence length="101" mass="11580">ILEFFAVWSAYVQTYAVHSKRLIIGIMGGVVIIGASSFAILFRYNLHELRRLKRGANFNRYSLNRTYQLRENVAMMRMLIKIAGPTVVLNAPAFVFYGIHL</sequence>
<protein>
    <recommendedName>
        <fullName evidence="5">G protein-coupled receptor</fullName>
    </recommendedName>
</protein>
<keyword evidence="2" id="KW-0472">Membrane</keyword>
<dbReference type="Proteomes" id="UP001432322">
    <property type="component" value="Unassembled WGS sequence"/>
</dbReference>